<dbReference type="AlphaFoldDB" id="A0A0F8WVY6"/>
<evidence type="ECO:0000256" key="2">
    <source>
        <dbReference type="SAM" id="Phobius"/>
    </source>
</evidence>
<keyword evidence="5" id="KW-1185">Reference proteome</keyword>
<dbReference type="Pfam" id="PF00293">
    <property type="entry name" value="NUDIX"/>
    <property type="match status" value="1"/>
</dbReference>
<keyword evidence="2" id="KW-0812">Transmembrane</keyword>
<dbReference type="CDD" id="cd13732">
    <property type="entry name" value="HFD_CENP-W"/>
    <property type="match status" value="1"/>
</dbReference>
<dbReference type="InterPro" id="IPR000086">
    <property type="entry name" value="NUDIX_hydrolase_dom"/>
</dbReference>
<dbReference type="GO" id="GO:0046982">
    <property type="term" value="F:protein heterodimerization activity"/>
    <property type="evidence" value="ECO:0007669"/>
    <property type="project" value="InterPro"/>
</dbReference>
<dbReference type="FunFam" id="1.10.20.10:FF:000075">
    <property type="entry name" value="WGS project CABT00000000 data, contig 2.56"/>
    <property type="match status" value="1"/>
</dbReference>
<dbReference type="Gene3D" id="1.10.20.10">
    <property type="entry name" value="Histone, subunit A"/>
    <property type="match status" value="1"/>
</dbReference>
<dbReference type="InterPro" id="IPR009072">
    <property type="entry name" value="Histone-fold"/>
</dbReference>
<feature type="transmembrane region" description="Helical" evidence="2">
    <location>
        <begin position="417"/>
        <end position="438"/>
    </location>
</feature>
<dbReference type="GO" id="GO:0010945">
    <property type="term" value="F:coenzyme A diphosphatase activity"/>
    <property type="evidence" value="ECO:0007669"/>
    <property type="project" value="InterPro"/>
</dbReference>
<dbReference type="InterPro" id="IPR015797">
    <property type="entry name" value="NUDIX_hydrolase-like_dom_sf"/>
</dbReference>
<keyword evidence="2" id="KW-0472">Membrane</keyword>
<dbReference type="PANTHER" id="PTHR12992">
    <property type="entry name" value="NUDIX HYDROLASE"/>
    <property type="match status" value="1"/>
</dbReference>
<dbReference type="PROSITE" id="PS51462">
    <property type="entry name" value="NUDIX"/>
    <property type="match status" value="1"/>
</dbReference>
<protein>
    <recommendedName>
        <fullName evidence="3">Nudix hydrolase domain-containing protein</fullName>
    </recommendedName>
</protein>
<dbReference type="CDD" id="cd03426">
    <property type="entry name" value="NUDIX_CoAse_Nudt7"/>
    <property type="match status" value="1"/>
</dbReference>
<dbReference type="VEuPathDB" id="FungiDB:P175DRAFT_0479288"/>
<dbReference type="Proteomes" id="UP000034947">
    <property type="component" value="Unassembled WGS sequence"/>
</dbReference>
<evidence type="ECO:0000313" key="5">
    <source>
        <dbReference type="Proteomes" id="UP000034947"/>
    </source>
</evidence>
<dbReference type="PANTHER" id="PTHR12992:SF44">
    <property type="entry name" value="NUDIX HYDROLASE DOMAIN-CONTAINING PROTEIN"/>
    <property type="match status" value="1"/>
</dbReference>
<evidence type="ECO:0000256" key="1">
    <source>
        <dbReference type="SAM" id="MobiDB-lite"/>
    </source>
</evidence>
<dbReference type="OrthoDB" id="77989at2759"/>
<sequence length="557" mass="62341">MESRPDPSQESALLSHSLHHALIDLHENSYPHVPNPPRCKKRASVALVLRIRPTYSHRPDRLSPFQNDNAAPVKQQLHTFFSQSWVQHGDPEALFIKRSSRVGDRWTGHIALPGGKRDPEDVDDRAAAIREASEEVGLDLTTDGCIYVGNLPERVVTSSWGSIPLMVLCPYVFLLTSCDSPALELQPAEVASTHWVSLSVLLSPSSRTVENVDMSQRLASTGGLMAGLASRAIMGWMQFSAIQLNPTETLHCSQNLKRSLKRAQVTTWFQRWKSWLCNKQPHSPFQNPPLLLWGLTLGILADFLDMLPPYTAVQLWNYPNFTPLDLRFIVNLLTYKLRKSNMRQVRFGIPPQPNNTALDGETAALPVVEVQDNDDRNDVGIGGLGVGRYYGPSDKSPDGTAYAVGIMLRGYYQRVRIAIYIFLVWRTILGSTAAYCVWKILQRRLTLHSAEFYSYGNVNTIQIESLTSSAAAAAAASPTMAATQKLYPRATVKRIVKAHANRSLSKNADILIFLDYMLFMQELMREASIRSRKSGEKNISPNSVRKVTEKTLRKFQG</sequence>
<evidence type="ECO:0000313" key="4">
    <source>
        <dbReference type="EMBL" id="KKK15507.1"/>
    </source>
</evidence>
<dbReference type="InterPro" id="IPR045121">
    <property type="entry name" value="CoAse"/>
</dbReference>
<dbReference type="VEuPathDB" id="FungiDB:P175DRAFT_0501524"/>
<dbReference type="SUPFAM" id="SSF55811">
    <property type="entry name" value="Nudix"/>
    <property type="match status" value="1"/>
</dbReference>
<evidence type="ECO:0000259" key="3">
    <source>
        <dbReference type="PROSITE" id="PS51462"/>
    </source>
</evidence>
<feature type="domain" description="Nudix hydrolase" evidence="3">
    <location>
        <begin position="40"/>
        <end position="218"/>
    </location>
</feature>
<name>A0A0F8WVY6_9EURO</name>
<dbReference type="Gene3D" id="3.90.79.10">
    <property type="entry name" value="Nucleoside Triphosphate Pyrophosphohydrolase"/>
    <property type="match status" value="1"/>
</dbReference>
<reference evidence="4 5" key="1">
    <citation type="submission" date="2015-02" db="EMBL/GenBank/DDBJ databases">
        <title>Draft Genome Sequences of Two Closely-Related Aflatoxigenic Aspergillus Species Obtained from the Cote d'Ivoire.</title>
        <authorList>
            <person name="Moore G.G."/>
            <person name="Beltz S.B."/>
            <person name="Mack B.M."/>
        </authorList>
    </citation>
    <scope>NUCLEOTIDE SEQUENCE [LARGE SCALE GENOMIC DNA]</scope>
    <source>
        <strain evidence="4 5">SRRC1432</strain>
    </source>
</reference>
<accession>A0A0F8WVY6</accession>
<organism evidence="4 5">
    <name type="scientific">Aspergillus ochraceoroseus</name>
    <dbReference type="NCBI Taxonomy" id="138278"/>
    <lineage>
        <taxon>Eukaryota</taxon>
        <taxon>Fungi</taxon>
        <taxon>Dikarya</taxon>
        <taxon>Ascomycota</taxon>
        <taxon>Pezizomycotina</taxon>
        <taxon>Eurotiomycetes</taxon>
        <taxon>Eurotiomycetidae</taxon>
        <taxon>Eurotiales</taxon>
        <taxon>Aspergillaceae</taxon>
        <taxon>Aspergillus</taxon>
        <taxon>Aspergillus subgen. Nidulantes</taxon>
    </lineage>
</organism>
<gene>
    <name evidence="4" type="ORF">AOCH_004442</name>
</gene>
<comment type="caution">
    <text evidence="4">The sequence shown here is derived from an EMBL/GenBank/DDBJ whole genome shotgun (WGS) entry which is preliminary data.</text>
</comment>
<proteinExistence type="predicted"/>
<dbReference type="SUPFAM" id="SSF47113">
    <property type="entry name" value="Histone-fold"/>
    <property type="match status" value="1"/>
</dbReference>
<feature type="region of interest" description="Disordered" evidence="1">
    <location>
        <begin position="530"/>
        <end position="557"/>
    </location>
</feature>
<dbReference type="EMBL" id="JYKN01002676">
    <property type="protein sequence ID" value="KKK15507.1"/>
    <property type="molecule type" value="Genomic_DNA"/>
</dbReference>
<feature type="compositionally biased region" description="Basic and acidic residues" evidence="1">
    <location>
        <begin position="546"/>
        <end position="557"/>
    </location>
</feature>
<keyword evidence="2" id="KW-1133">Transmembrane helix</keyword>